<evidence type="ECO:0000313" key="1">
    <source>
        <dbReference type="EMBL" id="QDU27502.1"/>
    </source>
</evidence>
<keyword evidence="2" id="KW-1185">Reference proteome</keyword>
<organism evidence="1 2">
    <name type="scientific">Anatilimnocola aggregata</name>
    <dbReference type="NCBI Taxonomy" id="2528021"/>
    <lineage>
        <taxon>Bacteria</taxon>
        <taxon>Pseudomonadati</taxon>
        <taxon>Planctomycetota</taxon>
        <taxon>Planctomycetia</taxon>
        <taxon>Pirellulales</taxon>
        <taxon>Pirellulaceae</taxon>
        <taxon>Anatilimnocola</taxon>
    </lineage>
</organism>
<sequence length="57" mass="6603">MPACMAKVLPSPWPNESLTTQYFWQPRFIPFGLALRYIAAMSRLAQRIPIRLLIRGN</sequence>
<name>A0A517YBK7_9BACT</name>
<reference evidence="1 2" key="1">
    <citation type="submission" date="2019-02" db="EMBL/GenBank/DDBJ databases">
        <title>Deep-cultivation of Planctomycetes and their phenomic and genomic characterization uncovers novel biology.</title>
        <authorList>
            <person name="Wiegand S."/>
            <person name="Jogler M."/>
            <person name="Boedeker C."/>
            <person name="Pinto D."/>
            <person name="Vollmers J."/>
            <person name="Rivas-Marin E."/>
            <person name="Kohn T."/>
            <person name="Peeters S.H."/>
            <person name="Heuer A."/>
            <person name="Rast P."/>
            <person name="Oberbeckmann S."/>
            <person name="Bunk B."/>
            <person name="Jeske O."/>
            <person name="Meyerdierks A."/>
            <person name="Storesund J.E."/>
            <person name="Kallscheuer N."/>
            <person name="Luecker S."/>
            <person name="Lage O.M."/>
            <person name="Pohl T."/>
            <person name="Merkel B.J."/>
            <person name="Hornburger P."/>
            <person name="Mueller R.-W."/>
            <person name="Bruemmer F."/>
            <person name="Labrenz M."/>
            <person name="Spormann A.M."/>
            <person name="Op den Camp H."/>
            <person name="Overmann J."/>
            <person name="Amann R."/>
            <person name="Jetten M.S.M."/>
            <person name="Mascher T."/>
            <person name="Medema M.H."/>
            <person name="Devos D.P."/>
            <person name="Kaster A.-K."/>
            <person name="Ovreas L."/>
            <person name="Rohde M."/>
            <person name="Galperin M.Y."/>
            <person name="Jogler C."/>
        </authorList>
    </citation>
    <scope>NUCLEOTIDE SEQUENCE [LARGE SCALE GENOMIC DNA]</scope>
    <source>
        <strain evidence="1 2">ETA_A8</strain>
    </source>
</reference>
<accession>A0A517YBK7</accession>
<gene>
    <name evidence="1" type="ORF">ETAA8_25900</name>
</gene>
<dbReference type="Proteomes" id="UP000315017">
    <property type="component" value="Chromosome"/>
</dbReference>
<dbReference type="AlphaFoldDB" id="A0A517YBK7"/>
<protein>
    <submittedName>
        <fullName evidence="1">Uncharacterized protein</fullName>
    </submittedName>
</protein>
<evidence type="ECO:0000313" key="2">
    <source>
        <dbReference type="Proteomes" id="UP000315017"/>
    </source>
</evidence>
<proteinExistence type="predicted"/>
<dbReference type="EMBL" id="CP036274">
    <property type="protein sequence ID" value="QDU27502.1"/>
    <property type="molecule type" value="Genomic_DNA"/>
</dbReference>
<dbReference type="KEGG" id="aagg:ETAA8_25900"/>